<feature type="domain" description="ABC transporter" evidence="10">
    <location>
        <begin position="537"/>
        <end position="781"/>
    </location>
</feature>
<keyword evidence="8" id="KW-0472">Membrane</keyword>
<feature type="compositionally biased region" description="Basic and acidic residues" evidence="9">
    <location>
        <begin position="32"/>
        <end position="41"/>
    </location>
</feature>
<feature type="region of interest" description="Disordered" evidence="9">
    <location>
        <begin position="148"/>
        <end position="175"/>
    </location>
</feature>
<dbReference type="EMBL" id="MTHB01000191">
    <property type="protein sequence ID" value="OXC75040.1"/>
    <property type="molecule type" value="Genomic_DNA"/>
</dbReference>
<dbReference type="InterPro" id="IPR003439">
    <property type="entry name" value="ABC_transporter-like_ATP-bd"/>
</dbReference>
<protein>
    <submittedName>
        <fullName evidence="11">Oligopeptide transport system permease protein OppB</fullName>
    </submittedName>
</protein>
<dbReference type="GO" id="GO:0005886">
    <property type="term" value="C:plasma membrane"/>
    <property type="evidence" value="ECO:0007669"/>
    <property type="project" value="UniProtKB-SubCell"/>
</dbReference>
<sequence>MGGQRDRPADRRGARAAARDRRAARARGGWGEQRHRDPGDRHHLHADHRAHRARGRVRRAQSGLRAGRAIARRKRVLHHVRGDPAERAAADHRGSHRATRLRHFRGCHAVVPRLRHSAAVGRLGPRPLRVLHADGGRRVVDRRVRRRRNRLAGRGREPRRRWHTGSARPMNGPPPSAFPIFDGSKRAETDALTLVGLTVAYRSRGRDREVLQDISLRIKRGEAYGLVGESGCGKSTAALAILRYLPRNGRVKSGKISIAGHDIASMNADALRHMRANAVSMVYQDPGRALNPSLTIARQVSEAFELAGASVNEALEHTIDILRRVRISSPERVMESYPHQLSGGMQQRVVIAMALACNPALLILDEPTTGLDATVEAEVLDLIAQLREELGTAVLFISHNLAVIGRMCDRVGVLYAGKLVEEGTTRDVFARPRHPYTVGLLRCLPTTGRSKDTGRLDTIPGSLPLPGSVTQGCIYAQRCKLADDRCHRDAPPPYRVPAAHGDQMARCHYHERAIDLPRATPEVLRAAVDRTDAPLALRAENLSKTFHVGGESLRAVHDVSLELKLGETLGLVGESGSGKTTLAKLLLGLLSPDAGGSMELDGAALPARVTNRNDEQVKSLQIVFQNPDSALNRAHSVRRLIARSLSKLGALRGAAKEARLQSLTAAVRLPERYLSSRTRQLSGGLKQRVAIARAFAGDPRVVVCDEPTSALDVSVQAAILNLLADLQRERGVSYVFISHDLHVVRYLSDRIAVLYLGRLMEIGRATDVFDGPHHPYTEALLSSIPEIVDEPQARERIRLSGELPSAANPPSGCVFHTRCPRKIGAICEQQEPPYAHAADGHRIRCHIPVAELKRLQKPE</sequence>
<dbReference type="Pfam" id="PF08352">
    <property type="entry name" value="oligo_HPY"/>
    <property type="match status" value="2"/>
</dbReference>
<dbReference type="GO" id="GO:0015833">
    <property type="term" value="P:peptide transport"/>
    <property type="evidence" value="ECO:0007669"/>
    <property type="project" value="InterPro"/>
</dbReference>
<gene>
    <name evidence="11" type="ORF">BSU04_28315</name>
</gene>
<evidence type="ECO:0000256" key="7">
    <source>
        <dbReference type="ARBA" id="ARBA00022840"/>
    </source>
</evidence>
<proteinExistence type="inferred from homology"/>
<reference evidence="12" key="1">
    <citation type="submission" date="2017-01" db="EMBL/GenBank/DDBJ databases">
        <title>Genome Analysis of Deinococcus marmoris KOPRI26562.</title>
        <authorList>
            <person name="Kim J.H."/>
            <person name="Oh H.-M."/>
        </authorList>
    </citation>
    <scope>NUCLEOTIDE SEQUENCE [LARGE SCALE GENOMIC DNA]</scope>
    <source>
        <strain evidence="12">PAMC 26633</strain>
    </source>
</reference>
<comment type="subcellular location">
    <subcellularLocation>
        <location evidence="1">Cell inner membrane</location>
        <topology evidence="1">Peripheral membrane protein</topology>
    </subcellularLocation>
</comment>
<dbReference type="InterPro" id="IPR003593">
    <property type="entry name" value="AAA+_ATPase"/>
</dbReference>
<dbReference type="SUPFAM" id="SSF52540">
    <property type="entry name" value="P-loop containing nucleoside triphosphate hydrolases"/>
    <property type="match status" value="2"/>
</dbReference>
<dbReference type="Gene3D" id="3.40.50.300">
    <property type="entry name" value="P-loop containing nucleotide triphosphate hydrolases"/>
    <property type="match status" value="2"/>
</dbReference>
<dbReference type="InterPro" id="IPR050388">
    <property type="entry name" value="ABC_Ni/Peptide_Import"/>
</dbReference>
<evidence type="ECO:0000259" key="10">
    <source>
        <dbReference type="PROSITE" id="PS50893"/>
    </source>
</evidence>
<dbReference type="SMART" id="SM00382">
    <property type="entry name" value="AAA"/>
    <property type="match status" value="2"/>
</dbReference>
<evidence type="ECO:0000256" key="9">
    <source>
        <dbReference type="SAM" id="MobiDB-lite"/>
    </source>
</evidence>
<dbReference type="CDD" id="cd03257">
    <property type="entry name" value="ABC_NikE_OppD_transporters"/>
    <property type="match status" value="2"/>
</dbReference>
<dbReference type="NCBIfam" id="TIGR01727">
    <property type="entry name" value="oligo_HPY"/>
    <property type="match status" value="2"/>
</dbReference>
<evidence type="ECO:0000256" key="1">
    <source>
        <dbReference type="ARBA" id="ARBA00004417"/>
    </source>
</evidence>
<feature type="domain" description="ABC transporter" evidence="10">
    <location>
        <begin position="192"/>
        <end position="441"/>
    </location>
</feature>
<evidence type="ECO:0000256" key="8">
    <source>
        <dbReference type="ARBA" id="ARBA00023136"/>
    </source>
</evidence>
<feature type="compositionally biased region" description="Basic residues" evidence="9">
    <location>
        <begin position="42"/>
        <end position="59"/>
    </location>
</feature>
<feature type="compositionally biased region" description="Basic residues" evidence="9">
    <location>
        <begin position="148"/>
        <end position="163"/>
    </location>
</feature>
<keyword evidence="4" id="KW-1003">Cell membrane</keyword>
<keyword evidence="3" id="KW-0813">Transport</keyword>
<keyword evidence="7" id="KW-0067">ATP-binding</keyword>
<comment type="similarity">
    <text evidence="2">Belongs to the ABC transporter superfamily.</text>
</comment>
<evidence type="ECO:0000256" key="5">
    <source>
        <dbReference type="ARBA" id="ARBA00022519"/>
    </source>
</evidence>
<dbReference type="PANTHER" id="PTHR43297:SF2">
    <property type="entry name" value="DIPEPTIDE TRANSPORT ATP-BINDING PROTEIN DPPD"/>
    <property type="match status" value="1"/>
</dbReference>
<evidence type="ECO:0000256" key="2">
    <source>
        <dbReference type="ARBA" id="ARBA00005417"/>
    </source>
</evidence>
<evidence type="ECO:0000256" key="3">
    <source>
        <dbReference type="ARBA" id="ARBA00022448"/>
    </source>
</evidence>
<dbReference type="GO" id="GO:0016887">
    <property type="term" value="F:ATP hydrolysis activity"/>
    <property type="evidence" value="ECO:0007669"/>
    <property type="project" value="InterPro"/>
</dbReference>
<dbReference type="eggNOG" id="COG4172">
    <property type="taxonomic scope" value="Bacteria"/>
</dbReference>
<evidence type="ECO:0000256" key="6">
    <source>
        <dbReference type="ARBA" id="ARBA00022741"/>
    </source>
</evidence>
<dbReference type="Pfam" id="PF00005">
    <property type="entry name" value="ABC_tran"/>
    <property type="match status" value="2"/>
</dbReference>
<dbReference type="PROSITE" id="PS50893">
    <property type="entry name" value="ABC_TRANSPORTER_2"/>
    <property type="match status" value="2"/>
</dbReference>
<keyword evidence="6" id="KW-0547">Nucleotide-binding</keyword>
<feature type="region of interest" description="Disordered" evidence="9">
    <location>
        <begin position="1"/>
        <end position="66"/>
    </location>
</feature>
<comment type="caution">
    <text evidence="11">The sequence shown here is derived from an EMBL/GenBank/DDBJ whole genome shotgun (WGS) entry which is preliminary data.</text>
</comment>
<dbReference type="FunFam" id="3.40.50.300:FF:000016">
    <property type="entry name" value="Oligopeptide ABC transporter ATP-binding component"/>
    <property type="match status" value="1"/>
</dbReference>
<keyword evidence="5" id="KW-0997">Cell inner membrane</keyword>
<evidence type="ECO:0000313" key="12">
    <source>
        <dbReference type="Proteomes" id="UP000214720"/>
    </source>
</evidence>
<dbReference type="InterPro" id="IPR027417">
    <property type="entry name" value="P-loop_NTPase"/>
</dbReference>
<evidence type="ECO:0000313" key="11">
    <source>
        <dbReference type="EMBL" id="OXC75040.1"/>
    </source>
</evidence>
<dbReference type="InterPro" id="IPR017871">
    <property type="entry name" value="ABC_transporter-like_CS"/>
</dbReference>
<feature type="compositionally biased region" description="Basic and acidic residues" evidence="9">
    <location>
        <begin position="1"/>
        <end position="23"/>
    </location>
</feature>
<dbReference type="InterPro" id="IPR013563">
    <property type="entry name" value="Oligopep_ABC_C"/>
</dbReference>
<dbReference type="Proteomes" id="UP000214720">
    <property type="component" value="Unassembled WGS sequence"/>
</dbReference>
<dbReference type="PANTHER" id="PTHR43297">
    <property type="entry name" value="OLIGOPEPTIDE TRANSPORT ATP-BINDING PROTEIN APPD"/>
    <property type="match status" value="1"/>
</dbReference>
<dbReference type="NCBIfam" id="NF008453">
    <property type="entry name" value="PRK11308.1"/>
    <property type="match status" value="2"/>
</dbReference>
<dbReference type="GO" id="GO:0055085">
    <property type="term" value="P:transmembrane transport"/>
    <property type="evidence" value="ECO:0007669"/>
    <property type="project" value="UniProtKB-ARBA"/>
</dbReference>
<dbReference type="GO" id="GO:0005524">
    <property type="term" value="F:ATP binding"/>
    <property type="evidence" value="ECO:0007669"/>
    <property type="project" value="UniProtKB-KW"/>
</dbReference>
<evidence type="ECO:0000256" key="4">
    <source>
        <dbReference type="ARBA" id="ARBA00022475"/>
    </source>
</evidence>
<accession>A0A226WW74</accession>
<organism evidence="11 12">
    <name type="scientific">Caballeronia sordidicola</name>
    <name type="common">Burkholderia sordidicola</name>
    <dbReference type="NCBI Taxonomy" id="196367"/>
    <lineage>
        <taxon>Bacteria</taxon>
        <taxon>Pseudomonadati</taxon>
        <taxon>Pseudomonadota</taxon>
        <taxon>Betaproteobacteria</taxon>
        <taxon>Burkholderiales</taxon>
        <taxon>Burkholderiaceae</taxon>
        <taxon>Caballeronia</taxon>
    </lineage>
</organism>
<name>A0A226WW74_CABSO</name>
<dbReference type="PROSITE" id="PS00211">
    <property type="entry name" value="ABC_TRANSPORTER_1"/>
    <property type="match status" value="1"/>
</dbReference>
<dbReference type="AlphaFoldDB" id="A0A226WW74"/>